<evidence type="ECO:0000256" key="1">
    <source>
        <dbReference type="SAM" id="Phobius"/>
    </source>
</evidence>
<keyword evidence="3" id="KW-1185">Reference proteome</keyword>
<dbReference type="OMA" id="GHINCYI"/>
<organism evidence="2 3">
    <name type="scientific">Plasmodium gonderi</name>
    <dbReference type="NCBI Taxonomy" id="77519"/>
    <lineage>
        <taxon>Eukaryota</taxon>
        <taxon>Sar</taxon>
        <taxon>Alveolata</taxon>
        <taxon>Apicomplexa</taxon>
        <taxon>Aconoidasida</taxon>
        <taxon>Haemosporida</taxon>
        <taxon>Plasmodiidae</taxon>
        <taxon>Plasmodium</taxon>
        <taxon>Plasmodium (Plasmodium)</taxon>
    </lineage>
</organism>
<dbReference type="EMBL" id="BDQF01000010">
    <property type="protein sequence ID" value="GAW80831.1"/>
    <property type="molecule type" value="Genomic_DNA"/>
</dbReference>
<accession>A0A1Y1JE72</accession>
<feature type="transmembrane region" description="Helical" evidence="1">
    <location>
        <begin position="666"/>
        <end position="688"/>
    </location>
</feature>
<comment type="caution">
    <text evidence="2">The sequence shown here is derived from an EMBL/GenBank/DDBJ whole genome shotgun (WGS) entry which is preliminary data.</text>
</comment>
<keyword evidence="1" id="KW-0812">Transmembrane</keyword>
<dbReference type="OrthoDB" id="372021at2759"/>
<keyword evidence="1" id="KW-1133">Transmembrane helix</keyword>
<dbReference type="GeneID" id="39747549"/>
<protein>
    <submittedName>
        <fullName evidence="2">Uncharacterized protein</fullName>
    </submittedName>
</protein>
<evidence type="ECO:0000313" key="3">
    <source>
        <dbReference type="Proteomes" id="UP000195521"/>
    </source>
</evidence>
<dbReference type="RefSeq" id="XP_028543420.1">
    <property type="nucleotide sequence ID" value="XM_028687619.1"/>
</dbReference>
<reference evidence="3" key="1">
    <citation type="submission" date="2017-04" db="EMBL/GenBank/DDBJ databases">
        <title>Plasmodium gonderi genome.</title>
        <authorList>
            <person name="Arisue N."/>
            <person name="Honma H."/>
            <person name="Kawai S."/>
            <person name="Tougan T."/>
            <person name="Tanabe K."/>
            <person name="Horii T."/>
        </authorList>
    </citation>
    <scope>NUCLEOTIDE SEQUENCE [LARGE SCALE GENOMIC DNA]</scope>
    <source>
        <strain evidence="3">ATCC 30045</strain>
    </source>
</reference>
<proteinExistence type="predicted"/>
<dbReference type="Proteomes" id="UP000195521">
    <property type="component" value="Unassembled WGS sequence"/>
</dbReference>
<keyword evidence="1" id="KW-0472">Membrane</keyword>
<gene>
    <name evidence="2" type="ORF">PGO_090290</name>
</gene>
<name>A0A1Y1JE72_PLAGO</name>
<dbReference type="AlphaFoldDB" id="A0A1Y1JE72"/>
<sequence>MRIVRKLCILVTAVCYLDHKTLVLCDGVKRIGITYTNAKEFKSELSNFQYIFLNESDDNNYVDSSDVGDLDIGDNIYFYKSFTKVINYFKYRIPTNINFIFEHNDGDLVLLKNNKKGTICKINNLFYSESGIKYLDKKNNHYVKNEPFTIKKISKYSFDDDDDNDDDDNNYDGYGGSDGSGIHGGLFDAEGNYNQFSGGGGIKYNTGRNDNDDYNDYDDYNFVKRATICDTRIMDGNITENGEKFMPQKFLCYPSRRSRNELKAVFLKNEEYNKYFELSLSYMKKENNILLKKIASYFNSLVKLEFESINIAYYIYNKTIVCNFKYYMNDIFKKESKNNELEDRYLKYNDSQVTSNNNFLYNTIPQYKYQLGDNNILWKHSNKDLIKKSYKKCHTVFFNENEFNNCYRNGNYVYEMSFYKDTTIKHLKKSQIKNISSLGRYIIMYYHNNDYVTILKDFSTYVYFTVKNILDIILFEDQENELGFYYISFDKSKQLVHLFRCDLNSYKINCRQISFIPYESIVHDIEPVAYMSTIQNHDIPIIFISTKTKLWKVYKDKDGYYNRKIIDYVKNPSEEYIGHINCYIVQSKYERKLLYKYLKNVTNMEENIVACSYFKHFVNSENSLFISFIENSHFIQRTYHVIRDKNIIISSGNIKLTIEINELLDIFMLFFIIMCIILSVYIIVRLLFTNKSKVGKMKHHFFDDTKNSCPSTVDQ</sequence>
<evidence type="ECO:0000313" key="2">
    <source>
        <dbReference type="EMBL" id="GAW80831.1"/>
    </source>
</evidence>